<evidence type="ECO:0000256" key="2">
    <source>
        <dbReference type="ARBA" id="ARBA00022692"/>
    </source>
</evidence>
<evidence type="ECO:0000256" key="4">
    <source>
        <dbReference type="ARBA" id="ARBA00022737"/>
    </source>
</evidence>
<dbReference type="GO" id="GO:0005524">
    <property type="term" value="F:ATP binding"/>
    <property type="evidence" value="ECO:0007669"/>
    <property type="project" value="UniProtKB-KW"/>
</dbReference>
<reference evidence="10 11" key="1">
    <citation type="journal article" date="2007" name="Science">
        <title>Sea anemone genome reveals ancestral eumetazoan gene repertoire and genomic organization.</title>
        <authorList>
            <person name="Putnam N.H."/>
            <person name="Srivastava M."/>
            <person name="Hellsten U."/>
            <person name="Dirks B."/>
            <person name="Chapman J."/>
            <person name="Salamov A."/>
            <person name="Terry A."/>
            <person name="Shapiro H."/>
            <person name="Lindquist E."/>
            <person name="Kapitonov V.V."/>
            <person name="Jurka J."/>
            <person name="Genikhovich G."/>
            <person name="Grigoriev I.V."/>
            <person name="Lucas S.M."/>
            <person name="Steele R.E."/>
            <person name="Finnerty J.R."/>
            <person name="Technau U."/>
            <person name="Martindale M.Q."/>
            <person name="Rokhsar D.S."/>
        </authorList>
    </citation>
    <scope>NUCLEOTIDE SEQUENCE [LARGE SCALE GENOMIC DNA]</scope>
    <source>
        <strain evidence="11">CH2 X CH6</strain>
    </source>
</reference>
<dbReference type="PhylomeDB" id="A7TBD5"/>
<dbReference type="InParanoid" id="A7TBD5"/>
<dbReference type="Pfam" id="PF07714">
    <property type="entry name" value="PK_Tyr_Ser-Thr"/>
    <property type="match status" value="1"/>
</dbReference>
<comment type="subcellular location">
    <subcellularLocation>
        <location evidence="1">Membrane</location>
        <topology evidence="1">Single-pass type I membrane protein</topology>
    </subcellularLocation>
</comment>
<dbReference type="STRING" id="45351.A7TBD5"/>
<feature type="domain" description="Protein kinase" evidence="9">
    <location>
        <begin position="1"/>
        <end position="52"/>
    </location>
</feature>
<keyword evidence="7" id="KW-1133">Transmembrane helix</keyword>
<dbReference type="PANTHER" id="PTHR24416">
    <property type="entry name" value="TYROSINE-PROTEIN KINASE RECEPTOR"/>
    <property type="match status" value="1"/>
</dbReference>
<evidence type="ECO:0000256" key="6">
    <source>
        <dbReference type="ARBA" id="ARBA00022840"/>
    </source>
</evidence>
<evidence type="ECO:0000256" key="8">
    <source>
        <dbReference type="ARBA" id="ARBA00023136"/>
    </source>
</evidence>
<sequence length="52" mass="5771">QGMLPVRWMAPESLMDGVFTTKSDVWGLGVTLWELCTMGSFPYQGFSNAEVV</sequence>
<dbReference type="AlphaFoldDB" id="A7TBD5"/>
<evidence type="ECO:0000256" key="7">
    <source>
        <dbReference type="ARBA" id="ARBA00022989"/>
    </source>
</evidence>
<protein>
    <recommendedName>
        <fullName evidence="9">Protein kinase domain-containing protein</fullName>
    </recommendedName>
</protein>
<dbReference type="PRINTS" id="PR00109">
    <property type="entry name" value="TYRKINASE"/>
</dbReference>
<evidence type="ECO:0000256" key="1">
    <source>
        <dbReference type="ARBA" id="ARBA00004479"/>
    </source>
</evidence>
<dbReference type="InterPro" id="IPR000719">
    <property type="entry name" value="Prot_kinase_dom"/>
</dbReference>
<keyword evidence="4" id="KW-0677">Repeat</keyword>
<dbReference type="InterPro" id="IPR050122">
    <property type="entry name" value="RTK"/>
</dbReference>
<evidence type="ECO:0000259" key="9">
    <source>
        <dbReference type="PROSITE" id="PS50011"/>
    </source>
</evidence>
<organism evidence="10 11">
    <name type="scientific">Nematostella vectensis</name>
    <name type="common">Starlet sea anemone</name>
    <dbReference type="NCBI Taxonomy" id="45351"/>
    <lineage>
        <taxon>Eukaryota</taxon>
        <taxon>Metazoa</taxon>
        <taxon>Cnidaria</taxon>
        <taxon>Anthozoa</taxon>
        <taxon>Hexacorallia</taxon>
        <taxon>Actiniaria</taxon>
        <taxon>Edwardsiidae</taxon>
        <taxon>Nematostella</taxon>
    </lineage>
</organism>
<evidence type="ECO:0000256" key="3">
    <source>
        <dbReference type="ARBA" id="ARBA00022729"/>
    </source>
</evidence>
<dbReference type="EMBL" id="DS475117">
    <property type="protein sequence ID" value="EDO26672.1"/>
    <property type="molecule type" value="Genomic_DNA"/>
</dbReference>
<dbReference type="Proteomes" id="UP000001593">
    <property type="component" value="Unassembled WGS sequence"/>
</dbReference>
<feature type="non-terminal residue" evidence="10">
    <location>
        <position position="1"/>
    </location>
</feature>
<dbReference type="InterPro" id="IPR001245">
    <property type="entry name" value="Ser-Thr/Tyr_kinase_cat_dom"/>
</dbReference>
<dbReference type="Gene3D" id="1.10.510.10">
    <property type="entry name" value="Transferase(Phosphotransferase) domain 1"/>
    <property type="match status" value="1"/>
</dbReference>
<keyword evidence="3" id="KW-0732">Signal</keyword>
<evidence type="ECO:0000313" key="11">
    <source>
        <dbReference type="Proteomes" id="UP000001593"/>
    </source>
</evidence>
<dbReference type="HOGENOM" id="CLU_3093493_0_0_1"/>
<keyword evidence="5" id="KW-0547">Nucleotide-binding</keyword>
<dbReference type="PANTHER" id="PTHR24416:SF525">
    <property type="entry name" value="INSULIN-LIKE RECEPTOR"/>
    <property type="match status" value="1"/>
</dbReference>
<dbReference type="eggNOG" id="KOG4258">
    <property type="taxonomic scope" value="Eukaryota"/>
</dbReference>
<gene>
    <name evidence="10" type="ORF">NEMVEDRAFT_v1g19953</name>
</gene>
<evidence type="ECO:0000256" key="5">
    <source>
        <dbReference type="ARBA" id="ARBA00022741"/>
    </source>
</evidence>
<keyword evidence="2" id="KW-0812">Transmembrane</keyword>
<keyword evidence="8" id="KW-0472">Membrane</keyword>
<proteinExistence type="predicted"/>
<name>A7TBD5_NEMVE</name>
<dbReference type="PROSITE" id="PS50011">
    <property type="entry name" value="PROTEIN_KINASE_DOM"/>
    <property type="match status" value="1"/>
</dbReference>
<evidence type="ECO:0000313" key="10">
    <source>
        <dbReference type="EMBL" id="EDO26672.1"/>
    </source>
</evidence>
<dbReference type="SUPFAM" id="SSF56112">
    <property type="entry name" value="Protein kinase-like (PK-like)"/>
    <property type="match status" value="1"/>
</dbReference>
<dbReference type="InterPro" id="IPR011009">
    <property type="entry name" value="Kinase-like_dom_sf"/>
</dbReference>
<keyword evidence="11" id="KW-1185">Reference proteome</keyword>
<feature type="non-terminal residue" evidence="10">
    <location>
        <position position="52"/>
    </location>
</feature>
<dbReference type="GO" id="GO:0016020">
    <property type="term" value="C:membrane"/>
    <property type="evidence" value="ECO:0007669"/>
    <property type="project" value="UniProtKB-SubCell"/>
</dbReference>
<keyword evidence="6" id="KW-0067">ATP-binding</keyword>
<dbReference type="GO" id="GO:0004672">
    <property type="term" value="F:protein kinase activity"/>
    <property type="evidence" value="ECO:0007669"/>
    <property type="project" value="InterPro"/>
</dbReference>
<accession>A7TBD5</accession>